<dbReference type="SMART" id="SM00641">
    <property type="entry name" value="Glyco_25"/>
    <property type="match status" value="1"/>
</dbReference>
<name>A0ABW4JF69_9BACL</name>
<dbReference type="InterPro" id="IPR018077">
    <property type="entry name" value="Glyco_hydro_fam25_subgr"/>
</dbReference>
<dbReference type="Proteomes" id="UP001597079">
    <property type="component" value="Unassembled WGS sequence"/>
</dbReference>
<proteinExistence type="inferred from homology"/>
<dbReference type="CDD" id="cd00599">
    <property type="entry name" value="GH25_muramidase"/>
    <property type="match status" value="1"/>
</dbReference>
<dbReference type="RefSeq" id="WP_377942279.1">
    <property type="nucleotide sequence ID" value="NZ_JBHUCX010000020.1"/>
</dbReference>
<organism evidence="4 5">
    <name type="scientific">Alicyclobacillus fodiniaquatilis</name>
    <dbReference type="NCBI Taxonomy" id="1661150"/>
    <lineage>
        <taxon>Bacteria</taxon>
        <taxon>Bacillati</taxon>
        <taxon>Bacillota</taxon>
        <taxon>Bacilli</taxon>
        <taxon>Bacillales</taxon>
        <taxon>Alicyclobacillaceae</taxon>
        <taxon>Alicyclobacillus</taxon>
    </lineage>
</organism>
<reference evidence="5" key="1">
    <citation type="journal article" date="2019" name="Int. J. Syst. Evol. Microbiol.">
        <title>The Global Catalogue of Microorganisms (GCM) 10K type strain sequencing project: providing services to taxonomists for standard genome sequencing and annotation.</title>
        <authorList>
            <consortium name="The Broad Institute Genomics Platform"/>
            <consortium name="The Broad Institute Genome Sequencing Center for Infectious Disease"/>
            <person name="Wu L."/>
            <person name="Ma J."/>
        </authorList>
    </citation>
    <scope>NUCLEOTIDE SEQUENCE [LARGE SCALE GENOMIC DNA]</scope>
    <source>
        <strain evidence="5">CGMCC 1.12286</strain>
    </source>
</reference>
<keyword evidence="2 4" id="KW-0378">Hydrolase</keyword>
<dbReference type="SUPFAM" id="SSF51445">
    <property type="entry name" value="(Trans)glycosidases"/>
    <property type="match status" value="1"/>
</dbReference>
<dbReference type="Gene3D" id="3.20.20.80">
    <property type="entry name" value="Glycosidases"/>
    <property type="match status" value="1"/>
</dbReference>
<dbReference type="PANTHER" id="PTHR34135">
    <property type="entry name" value="LYSOZYME"/>
    <property type="match status" value="1"/>
</dbReference>
<dbReference type="InterPro" id="IPR017853">
    <property type="entry name" value="GH"/>
</dbReference>
<sequence length="297" mass="32214">MQTRKPTDALGIDVSAYQGNINWEQVAQANISFAFIKATEGSNITDSKFPTNFPAAKAAGLLRGVYCYARPGQSSAAIQANYFINTMKSNGGFGELPPVLDVEDNGGLTNAALATWIKDWVDLVASAAGKKPMIYTYPNFADTYLEPTLASSIPVWIANYDVSQPANAAGWTSWTFWQYSDTGSIPGINGNVDLDVYAGTVTDLKNTYAPTPASTTYPIFNVFVLDHPYSAIAVDNVTYVLWTALNTMGTPHVYKGNGVMTVNGKDVQGIVYQGSTYLPWDSLASSVKSEKVWHFYS</sequence>
<dbReference type="PROSITE" id="PS51904">
    <property type="entry name" value="GLYCOSYL_HYDROL_F25_2"/>
    <property type="match status" value="1"/>
</dbReference>
<comment type="similarity">
    <text evidence="1">Belongs to the glycosyl hydrolase 25 family.</text>
</comment>
<evidence type="ECO:0000256" key="1">
    <source>
        <dbReference type="ARBA" id="ARBA00010646"/>
    </source>
</evidence>
<dbReference type="InterPro" id="IPR002053">
    <property type="entry name" value="Glyco_hydro_25"/>
</dbReference>
<evidence type="ECO:0000313" key="5">
    <source>
        <dbReference type="Proteomes" id="UP001597079"/>
    </source>
</evidence>
<evidence type="ECO:0000313" key="4">
    <source>
        <dbReference type="EMBL" id="MFD1674409.1"/>
    </source>
</evidence>
<keyword evidence="3" id="KW-0326">Glycosidase</keyword>
<protein>
    <submittedName>
        <fullName evidence="4">Glycoside hydrolase family 25 protein</fullName>
    </submittedName>
</protein>
<dbReference type="PANTHER" id="PTHR34135:SF2">
    <property type="entry name" value="LYSOZYME"/>
    <property type="match status" value="1"/>
</dbReference>
<dbReference type="GO" id="GO:0016787">
    <property type="term" value="F:hydrolase activity"/>
    <property type="evidence" value="ECO:0007669"/>
    <property type="project" value="UniProtKB-KW"/>
</dbReference>
<dbReference type="Pfam" id="PF01183">
    <property type="entry name" value="Glyco_hydro_25"/>
    <property type="match status" value="1"/>
</dbReference>
<evidence type="ECO:0000256" key="2">
    <source>
        <dbReference type="ARBA" id="ARBA00022801"/>
    </source>
</evidence>
<dbReference type="EMBL" id="JBHUCX010000020">
    <property type="protein sequence ID" value="MFD1674409.1"/>
    <property type="molecule type" value="Genomic_DNA"/>
</dbReference>
<keyword evidence="5" id="KW-1185">Reference proteome</keyword>
<gene>
    <name evidence="4" type="ORF">ACFSB2_06780</name>
</gene>
<comment type="caution">
    <text evidence="4">The sequence shown here is derived from an EMBL/GenBank/DDBJ whole genome shotgun (WGS) entry which is preliminary data.</text>
</comment>
<evidence type="ECO:0000256" key="3">
    <source>
        <dbReference type="ARBA" id="ARBA00023295"/>
    </source>
</evidence>
<accession>A0ABW4JF69</accession>